<evidence type="ECO:0000313" key="1">
    <source>
        <dbReference type="EMBL" id="QXE26255.1"/>
    </source>
</evidence>
<evidence type="ECO:0000313" key="2">
    <source>
        <dbReference type="Proteomes" id="UP000683511"/>
    </source>
</evidence>
<dbReference type="Proteomes" id="UP000683511">
    <property type="component" value="Chromosome"/>
</dbReference>
<name>A0A975TD42_9NOST</name>
<protein>
    <submittedName>
        <fullName evidence="1">Uncharacterized protein</fullName>
    </submittedName>
</protein>
<dbReference type="KEGG" id="rsin:B6N60_04986"/>
<keyword evidence="2" id="KW-1185">Reference proteome</keyword>
<dbReference type="EMBL" id="CP021056">
    <property type="protein sequence ID" value="QXE26255.1"/>
    <property type="molecule type" value="Genomic_DNA"/>
</dbReference>
<gene>
    <name evidence="1" type="ORF">B6N60_04986</name>
</gene>
<proteinExistence type="predicted"/>
<dbReference type="AlphaFoldDB" id="A0A975TD42"/>
<sequence length="35" mass="4001">MSGEKQLTDSKYQKQVFTDANKIISPTFPELNIDI</sequence>
<organism evidence="1 2">
    <name type="scientific">Richelia sinica FACHB-800</name>
    <dbReference type="NCBI Taxonomy" id="1357546"/>
    <lineage>
        <taxon>Bacteria</taxon>
        <taxon>Bacillati</taxon>
        <taxon>Cyanobacteriota</taxon>
        <taxon>Cyanophyceae</taxon>
        <taxon>Nostocales</taxon>
        <taxon>Nostocaceae</taxon>
        <taxon>Richelia</taxon>
    </lineage>
</organism>
<reference evidence="1" key="1">
    <citation type="submission" date="2017-04" db="EMBL/GenBank/DDBJ databases">
        <title>Genome deletions in a multicellular cyanobacterial endosymbiont for morphological adaptation in marine diatoms.</title>
        <authorList>
            <person name="Wang Y."/>
            <person name="Gao H."/>
            <person name="Li R."/>
            <person name="Xu X."/>
        </authorList>
    </citation>
    <scope>NUCLEOTIDE SEQUENCE</scope>
    <source>
        <strain evidence="1">FACHB 800</strain>
    </source>
</reference>
<accession>A0A975TD42</accession>